<gene>
    <name evidence="1" type="ORF">HPB49_019042</name>
</gene>
<dbReference type="EMBL" id="CM023470">
    <property type="protein sequence ID" value="KAH7980763.1"/>
    <property type="molecule type" value="Genomic_DNA"/>
</dbReference>
<keyword evidence="2" id="KW-1185">Reference proteome</keyword>
<evidence type="ECO:0000313" key="2">
    <source>
        <dbReference type="Proteomes" id="UP000821865"/>
    </source>
</evidence>
<name>A0ACB8E2C3_DERSI</name>
<proteinExistence type="predicted"/>
<sequence>MQHGSPTDVGEEYMEALPQLNRSHSITRKNTETQRGLHNFQGTTTQLAETLRDKYLCTRQDPRGQEYLYAGRDNPELDKPFQLYDLKVALAKMKRGTAPGRDKVTVKLLVNLP</sequence>
<comment type="caution">
    <text evidence="1">The sequence shown here is derived from an EMBL/GenBank/DDBJ whole genome shotgun (WGS) entry which is preliminary data.</text>
</comment>
<accession>A0ACB8E2C3</accession>
<evidence type="ECO:0000313" key="1">
    <source>
        <dbReference type="EMBL" id="KAH7980763.1"/>
    </source>
</evidence>
<dbReference type="Proteomes" id="UP000821865">
    <property type="component" value="Chromosome 1"/>
</dbReference>
<protein>
    <submittedName>
        <fullName evidence="1">Uncharacterized protein</fullName>
    </submittedName>
</protein>
<reference evidence="1" key="1">
    <citation type="submission" date="2020-05" db="EMBL/GenBank/DDBJ databases">
        <title>Large-scale comparative analyses of tick genomes elucidate their genetic diversity and vector capacities.</title>
        <authorList>
            <person name="Jia N."/>
            <person name="Wang J."/>
            <person name="Shi W."/>
            <person name="Du L."/>
            <person name="Sun Y."/>
            <person name="Zhan W."/>
            <person name="Jiang J."/>
            <person name="Wang Q."/>
            <person name="Zhang B."/>
            <person name="Ji P."/>
            <person name="Sakyi L.B."/>
            <person name="Cui X."/>
            <person name="Yuan T."/>
            <person name="Jiang B."/>
            <person name="Yang W."/>
            <person name="Lam T.T.-Y."/>
            <person name="Chang Q."/>
            <person name="Ding S."/>
            <person name="Wang X."/>
            <person name="Zhu J."/>
            <person name="Ruan X."/>
            <person name="Zhao L."/>
            <person name="Wei J."/>
            <person name="Que T."/>
            <person name="Du C."/>
            <person name="Cheng J."/>
            <person name="Dai P."/>
            <person name="Han X."/>
            <person name="Huang E."/>
            <person name="Gao Y."/>
            <person name="Liu J."/>
            <person name="Shao H."/>
            <person name="Ye R."/>
            <person name="Li L."/>
            <person name="Wei W."/>
            <person name="Wang X."/>
            <person name="Wang C."/>
            <person name="Yang T."/>
            <person name="Huo Q."/>
            <person name="Li W."/>
            <person name="Guo W."/>
            <person name="Chen H."/>
            <person name="Zhou L."/>
            <person name="Ni X."/>
            <person name="Tian J."/>
            <person name="Zhou Y."/>
            <person name="Sheng Y."/>
            <person name="Liu T."/>
            <person name="Pan Y."/>
            <person name="Xia L."/>
            <person name="Li J."/>
            <person name="Zhao F."/>
            <person name="Cao W."/>
        </authorList>
    </citation>
    <scope>NUCLEOTIDE SEQUENCE</scope>
    <source>
        <strain evidence="1">Dsil-2018</strain>
    </source>
</reference>
<organism evidence="1 2">
    <name type="scientific">Dermacentor silvarum</name>
    <name type="common">Tick</name>
    <dbReference type="NCBI Taxonomy" id="543639"/>
    <lineage>
        <taxon>Eukaryota</taxon>
        <taxon>Metazoa</taxon>
        <taxon>Ecdysozoa</taxon>
        <taxon>Arthropoda</taxon>
        <taxon>Chelicerata</taxon>
        <taxon>Arachnida</taxon>
        <taxon>Acari</taxon>
        <taxon>Parasitiformes</taxon>
        <taxon>Ixodida</taxon>
        <taxon>Ixodoidea</taxon>
        <taxon>Ixodidae</taxon>
        <taxon>Rhipicephalinae</taxon>
        <taxon>Dermacentor</taxon>
    </lineage>
</organism>